<dbReference type="HOGENOM" id="CLU_093552_2_0_1"/>
<protein>
    <recommendedName>
        <fullName evidence="3">C2H2-type domain-containing protein</fullName>
    </recommendedName>
</protein>
<dbReference type="RefSeq" id="XP_007388842.1">
    <property type="nucleotide sequence ID" value="XM_007388780.1"/>
</dbReference>
<dbReference type="PANTHER" id="PTHR38167:SF1">
    <property type="entry name" value="C2H2-TYPE DOMAIN-CONTAINING PROTEIN"/>
    <property type="match status" value="1"/>
</dbReference>
<dbReference type="OrthoDB" id="5422613at2759"/>
<name>R7S1F1_PUNST</name>
<dbReference type="KEGG" id="psq:PUNSTDRAFT_77150"/>
<gene>
    <name evidence="1" type="ORF">PUNSTDRAFT_77150</name>
</gene>
<dbReference type="eggNOG" id="ENOG502S9SQ">
    <property type="taxonomic scope" value="Eukaryota"/>
</dbReference>
<dbReference type="Proteomes" id="UP000054196">
    <property type="component" value="Unassembled WGS sequence"/>
</dbReference>
<dbReference type="EMBL" id="JH687557">
    <property type="protein sequence ID" value="EIN04053.1"/>
    <property type="molecule type" value="Genomic_DNA"/>
</dbReference>
<keyword evidence="2" id="KW-1185">Reference proteome</keyword>
<reference evidence="2" key="1">
    <citation type="journal article" date="2012" name="Science">
        <title>The Paleozoic origin of enzymatic lignin decomposition reconstructed from 31 fungal genomes.</title>
        <authorList>
            <person name="Floudas D."/>
            <person name="Binder M."/>
            <person name="Riley R."/>
            <person name="Barry K."/>
            <person name="Blanchette R.A."/>
            <person name="Henrissat B."/>
            <person name="Martinez A.T."/>
            <person name="Otillar R."/>
            <person name="Spatafora J.W."/>
            <person name="Yadav J.S."/>
            <person name="Aerts A."/>
            <person name="Benoit I."/>
            <person name="Boyd A."/>
            <person name="Carlson A."/>
            <person name="Copeland A."/>
            <person name="Coutinho P.M."/>
            <person name="de Vries R.P."/>
            <person name="Ferreira P."/>
            <person name="Findley K."/>
            <person name="Foster B."/>
            <person name="Gaskell J."/>
            <person name="Glotzer D."/>
            <person name="Gorecki P."/>
            <person name="Heitman J."/>
            <person name="Hesse C."/>
            <person name="Hori C."/>
            <person name="Igarashi K."/>
            <person name="Jurgens J.A."/>
            <person name="Kallen N."/>
            <person name="Kersten P."/>
            <person name="Kohler A."/>
            <person name="Kuees U."/>
            <person name="Kumar T.K.A."/>
            <person name="Kuo A."/>
            <person name="LaButti K."/>
            <person name="Larrondo L.F."/>
            <person name="Lindquist E."/>
            <person name="Ling A."/>
            <person name="Lombard V."/>
            <person name="Lucas S."/>
            <person name="Lundell T."/>
            <person name="Martin R."/>
            <person name="McLaughlin D.J."/>
            <person name="Morgenstern I."/>
            <person name="Morin E."/>
            <person name="Murat C."/>
            <person name="Nagy L.G."/>
            <person name="Nolan M."/>
            <person name="Ohm R.A."/>
            <person name="Patyshakuliyeva A."/>
            <person name="Rokas A."/>
            <person name="Ruiz-Duenas F.J."/>
            <person name="Sabat G."/>
            <person name="Salamov A."/>
            <person name="Samejima M."/>
            <person name="Schmutz J."/>
            <person name="Slot J.C."/>
            <person name="St John F."/>
            <person name="Stenlid J."/>
            <person name="Sun H."/>
            <person name="Sun S."/>
            <person name="Syed K."/>
            <person name="Tsang A."/>
            <person name="Wiebenga A."/>
            <person name="Young D."/>
            <person name="Pisabarro A."/>
            <person name="Eastwood D.C."/>
            <person name="Martin F."/>
            <person name="Cullen D."/>
            <person name="Grigoriev I.V."/>
            <person name="Hibbett D.S."/>
        </authorList>
    </citation>
    <scope>NUCLEOTIDE SEQUENCE [LARGE SCALE GENOMIC DNA]</scope>
    <source>
        <strain evidence="2">HHB-11173 SS5</strain>
    </source>
</reference>
<dbReference type="OMA" id="FCINCEK"/>
<accession>R7S1F1</accession>
<dbReference type="PANTHER" id="PTHR38167">
    <property type="entry name" value="C2H2-TYPE DOMAIN-CONTAINING PROTEIN"/>
    <property type="match status" value="1"/>
</dbReference>
<sequence length="191" mass="21620">MNCADRLSDCSNRCSTLARRFVCQTEFSESHDERHSDGVEVDEEEPLDAPSLERLREAVVSVPEKTLREIVLDLIEDMPSVGHALFKELVTVQHGELVQRWEICRKCGDDFDVSATQVEGSCQFHPGVLEVREEEFVDWDEDCHGPMDTPENRRDYPENFSWTCCDGSGLSEGCVSSTHTASGPARKRKRI</sequence>
<organism evidence="1 2">
    <name type="scientific">Punctularia strigosozonata (strain HHB-11173)</name>
    <name type="common">White-rot fungus</name>
    <dbReference type="NCBI Taxonomy" id="741275"/>
    <lineage>
        <taxon>Eukaryota</taxon>
        <taxon>Fungi</taxon>
        <taxon>Dikarya</taxon>
        <taxon>Basidiomycota</taxon>
        <taxon>Agaricomycotina</taxon>
        <taxon>Agaricomycetes</taxon>
        <taxon>Corticiales</taxon>
        <taxon>Punctulariaceae</taxon>
        <taxon>Punctularia</taxon>
    </lineage>
</organism>
<dbReference type="GeneID" id="18885701"/>
<evidence type="ECO:0000313" key="1">
    <source>
        <dbReference type="EMBL" id="EIN04053.1"/>
    </source>
</evidence>
<evidence type="ECO:0000313" key="2">
    <source>
        <dbReference type="Proteomes" id="UP000054196"/>
    </source>
</evidence>
<dbReference type="AlphaFoldDB" id="R7S1F1"/>
<proteinExistence type="predicted"/>
<evidence type="ECO:0008006" key="3">
    <source>
        <dbReference type="Google" id="ProtNLM"/>
    </source>
</evidence>